<dbReference type="InterPro" id="IPR036291">
    <property type="entry name" value="NAD(P)-bd_dom_sf"/>
</dbReference>
<dbReference type="PIRSF" id="PIRSF000103">
    <property type="entry name" value="HIBADH"/>
    <property type="match status" value="1"/>
</dbReference>
<accession>A0A0F5FQN4</accession>
<evidence type="ECO:0000259" key="2">
    <source>
        <dbReference type="Pfam" id="PF03446"/>
    </source>
</evidence>
<keyword evidence="5" id="KW-1185">Reference proteome</keyword>
<gene>
    <name evidence="4" type="ORF">VE25_14315</name>
</gene>
<dbReference type="PANTHER" id="PTHR43580">
    <property type="entry name" value="OXIDOREDUCTASE GLYR1-RELATED"/>
    <property type="match status" value="1"/>
</dbReference>
<dbReference type="GO" id="GO:0031491">
    <property type="term" value="F:nucleosome binding"/>
    <property type="evidence" value="ECO:0007669"/>
    <property type="project" value="TreeGrafter"/>
</dbReference>
<keyword evidence="1" id="KW-0560">Oxidoreductase</keyword>
<evidence type="ECO:0000313" key="4">
    <source>
        <dbReference type="EMBL" id="KKB11123.1"/>
    </source>
</evidence>
<proteinExistence type="predicted"/>
<evidence type="ECO:0000256" key="1">
    <source>
        <dbReference type="ARBA" id="ARBA00023002"/>
    </source>
</evidence>
<dbReference type="GO" id="GO:0016491">
    <property type="term" value="F:oxidoreductase activity"/>
    <property type="evidence" value="ECO:0007669"/>
    <property type="project" value="UniProtKB-KW"/>
</dbReference>
<organism evidence="4 5">
    <name type="scientific">Devosia geojensis</name>
    <dbReference type="NCBI Taxonomy" id="443610"/>
    <lineage>
        <taxon>Bacteria</taxon>
        <taxon>Pseudomonadati</taxon>
        <taxon>Pseudomonadota</taxon>
        <taxon>Alphaproteobacteria</taxon>
        <taxon>Hyphomicrobiales</taxon>
        <taxon>Devosiaceae</taxon>
        <taxon>Devosia</taxon>
    </lineage>
</organism>
<name>A0A0F5FQN4_9HYPH</name>
<sequence>MSDVTVIGLGPMGAALARALLARGHSLTVWNRSEEKAAPLVRQGAVKAASAAEAIAASPLTILCLADYAAVDAVLAAGGNGVNGRAIVSLGSGTPQDARRVAETMAARNAAFLCGAIMVPPAVVGKPEALFFYSGAERVFSEQRGILEALGGDARFLGTDPARALLYNTALLGLYWSTMAGFLHAAALVGTAGVGARDFAQVAREFLAVPSQIIGSCADQIDAGRYPGEAGRLTMDATAMDHLIDASRSQGIGAAVPLFLRRLAQEAIEAGHGAASFAAIVEVLRGKTEAA</sequence>
<dbReference type="GO" id="GO:0140673">
    <property type="term" value="P:transcription elongation-coupled chromatin remodeling"/>
    <property type="evidence" value="ECO:0007669"/>
    <property type="project" value="TreeGrafter"/>
</dbReference>
<dbReference type="AlphaFoldDB" id="A0A0F5FQN4"/>
<dbReference type="SUPFAM" id="SSF51735">
    <property type="entry name" value="NAD(P)-binding Rossmann-fold domains"/>
    <property type="match status" value="1"/>
</dbReference>
<dbReference type="OrthoDB" id="9812907at2"/>
<reference evidence="4 5" key="1">
    <citation type="submission" date="2015-03" db="EMBL/GenBank/DDBJ databases">
        <authorList>
            <person name="Hassan Y.I."/>
            <person name="Lepp D."/>
            <person name="Li X.-Z."/>
            <person name="Zhou T."/>
        </authorList>
    </citation>
    <scope>NUCLEOTIDE SEQUENCE [LARGE SCALE GENOMIC DNA]</scope>
    <source>
        <strain evidence="4 5">BD-c194</strain>
    </source>
</reference>
<evidence type="ECO:0000313" key="5">
    <source>
        <dbReference type="Proteomes" id="UP000033632"/>
    </source>
</evidence>
<dbReference type="Gene3D" id="3.40.50.720">
    <property type="entry name" value="NAD(P)-binding Rossmann-like Domain"/>
    <property type="match status" value="1"/>
</dbReference>
<dbReference type="Pfam" id="PF03446">
    <property type="entry name" value="NAD_binding_2"/>
    <property type="match status" value="1"/>
</dbReference>
<dbReference type="InterPro" id="IPR006115">
    <property type="entry name" value="6PGDH_NADP-bd"/>
</dbReference>
<dbReference type="Proteomes" id="UP000033632">
    <property type="component" value="Unassembled WGS sequence"/>
</dbReference>
<dbReference type="RefSeq" id="WP_046109341.1">
    <property type="nucleotide sequence ID" value="NZ_JZEX01000123.1"/>
</dbReference>
<dbReference type="GO" id="GO:0000785">
    <property type="term" value="C:chromatin"/>
    <property type="evidence" value="ECO:0007669"/>
    <property type="project" value="TreeGrafter"/>
</dbReference>
<dbReference type="InterPro" id="IPR013328">
    <property type="entry name" value="6PGD_dom2"/>
</dbReference>
<dbReference type="InterPro" id="IPR051265">
    <property type="entry name" value="HIBADH-related_NP60_sf"/>
</dbReference>
<dbReference type="Gene3D" id="1.10.1040.10">
    <property type="entry name" value="N-(1-d-carboxylethyl)-l-norvaline Dehydrogenase, domain 2"/>
    <property type="match status" value="1"/>
</dbReference>
<feature type="domain" description="6-phosphogluconate dehydrogenase NADP-binding" evidence="2">
    <location>
        <begin position="4"/>
        <end position="152"/>
    </location>
</feature>
<feature type="domain" description="NADPH-dependent reductive aminase-like C-terminal" evidence="3">
    <location>
        <begin position="160"/>
        <end position="285"/>
    </location>
</feature>
<dbReference type="EMBL" id="JZEX01000123">
    <property type="protein sequence ID" value="KKB11123.1"/>
    <property type="molecule type" value="Genomic_DNA"/>
</dbReference>
<dbReference type="PANTHER" id="PTHR43580:SF2">
    <property type="entry name" value="CYTOKINE-LIKE NUCLEAR FACTOR N-PAC"/>
    <property type="match status" value="1"/>
</dbReference>
<dbReference type="GO" id="GO:0050661">
    <property type="term" value="F:NADP binding"/>
    <property type="evidence" value="ECO:0007669"/>
    <property type="project" value="InterPro"/>
</dbReference>
<dbReference type="STRING" id="443610.VE25_14315"/>
<comment type="caution">
    <text evidence="4">The sequence shown here is derived from an EMBL/GenBank/DDBJ whole genome shotgun (WGS) entry which is preliminary data.</text>
</comment>
<dbReference type="Pfam" id="PF21761">
    <property type="entry name" value="RedAm-like_C"/>
    <property type="match status" value="1"/>
</dbReference>
<dbReference type="PATRIC" id="fig|443610.3.peg.1106"/>
<dbReference type="InterPro" id="IPR048666">
    <property type="entry name" value="RedAm-like_C"/>
</dbReference>
<protein>
    <submittedName>
        <fullName evidence="4">Uncharacterized protein</fullName>
    </submittedName>
</protein>
<evidence type="ECO:0000259" key="3">
    <source>
        <dbReference type="Pfam" id="PF21761"/>
    </source>
</evidence>
<dbReference type="InterPro" id="IPR015815">
    <property type="entry name" value="HIBADH-related"/>
</dbReference>
<dbReference type="GO" id="GO:0003677">
    <property type="term" value="F:DNA binding"/>
    <property type="evidence" value="ECO:0007669"/>
    <property type="project" value="TreeGrafter"/>
</dbReference>